<dbReference type="AlphaFoldDB" id="A0A8K0G4Q2"/>
<keyword evidence="4" id="KW-1185">Reference proteome</keyword>
<comment type="caution">
    <text evidence="3">The sequence shown here is derived from an EMBL/GenBank/DDBJ whole genome shotgun (WGS) entry which is preliminary data.</text>
</comment>
<protein>
    <recommendedName>
        <fullName evidence="2">PiggyBac transposable element-derived protein domain-containing protein</fullName>
    </recommendedName>
</protein>
<name>A0A8K0G4Q2_IGNLU</name>
<evidence type="ECO:0000256" key="1">
    <source>
        <dbReference type="SAM" id="MobiDB-lite"/>
    </source>
</evidence>
<proteinExistence type="predicted"/>
<organism evidence="3 4">
    <name type="scientific">Ignelater luminosus</name>
    <name type="common">Cucubano</name>
    <name type="synonym">Pyrophorus luminosus</name>
    <dbReference type="NCBI Taxonomy" id="2038154"/>
    <lineage>
        <taxon>Eukaryota</taxon>
        <taxon>Metazoa</taxon>
        <taxon>Ecdysozoa</taxon>
        <taxon>Arthropoda</taxon>
        <taxon>Hexapoda</taxon>
        <taxon>Insecta</taxon>
        <taxon>Pterygota</taxon>
        <taxon>Neoptera</taxon>
        <taxon>Endopterygota</taxon>
        <taxon>Coleoptera</taxon>
        <taxon>Polyphaga</taxon>
        <taxon>Elateriformia</taxon>
        <taxon>Elateroidea</taxon>
        <taxon>Elateridae</taxon>
        <taxon>Agrypninae</taxon>
        <taxon>Pyrophorini</taxon>
        <taxon>Ignelater</taxon>
    </lineage>
</organism>
<dbReference type="InterPro" id="IPR029526">
    <property type="entry name" value="PGBD"/>
</dbReference>
<feature type="compositionally biased region" description="Acidic residues" evidence="1">
    <location>
        <begin position="47"/>
        <end position="57"/>
    </location>
</feature>
<gene>
    <name evidence="3" type="ORF">ILUMI_14573</name>
</gene>
<evidence type="ECO:0000313" key="3">
    <source>
        <dbReference type="EMBL" id="KAF2891600.1"/>
    </source>
</evidence>
<dbReference type="Pfam" id="PF13843">
    <property type="entry name" value="DDE_Tnp_1_7"/>
    <property type="match status" value="1"/>
</dbReference>
<evidence type="ECO:0000313" key="4">
    <source>
        <dbReference type="Proteomes" id="UP000801492"/>
    </source>
</evidence>
<evidence type="ECO:0000259" key="2">
    <source>
        <dbReference type="Pfam" id="PF13843"/>
    </source>
</evidence>
<feature type="region of interest" description="Disordered" evidence="1">
    <location>
        <begin position="1"/>
        <end position="59"/>
    </location>
</feature>
<reference evidence="3" key="1">
    <citation type="submission" date="2019-08" db="EMBL/GenBank/DDBJ databases">
        <title>The genome of the North American firefly Photinus pyralis.</title>
        <authorList>
            <consortium name="Photinus pyralis genome working group"/>
            <person name="Fallon T.R."/>
            <person name="Sander Lower S.E."/>
            <person name="Weng J.-K."/>
        </authorList>
    </citation>
    <scope>NUCLEOTIDE SEQUENCE</scope>
    <source>
        <strain evidence="3">TRF0915ILg1</strain>
        <tissue evidence="3">Whole body</tissue>
    </source>
</reference>
<sequence length="155" mass="18077">MDVESNFEEEPRVGLSQPRSCGVEQQKLQDQPELTDEQIDNVRSERENEEQEVEEDKNMEQTLACGTIRANRVGNPKHMINDKRLKGGEYDLRVSNTDVTYFKWKDNRIIHLASNFHGSEKATEKRKDKIGNRIEIKAPKAMQDLYLLYGRRRSP</sequence>
<accession>A0A8K0G4Q2</accession>
<feature type="domain" description="PiggyBac transposable element-derived protein" evidence="2">
    <location>
        <begin position="58"/>
        <end position="146"/>
    </location>
</feature>
<dbReference type="Proteomes" id="UP000801492">
    <property type="component" value="Unassembled WGS sequence"/>
</dbReference>
<dbReference type="EMBL" id="VTPC01027387">
    <property type="protein sequence ID" value="KAF2891600.1"/>
    <property type="molecule type" value="Genomic_DNA"/>
</dbReference>
<dbReference type="OrthoDB" id="118105at2759"/>